<name>A0ABY6KTR2_9ARAC</name>
<dbReference type="InterPro" id="IPR043502">
    <property type="entry name" value="DNA/RNA_pol_sf"/>
</dbReference>
<evidence type="ECO:0008006" key="6">
    <source>
        <dbReference type="Google" id="ProtNLM"/>
    </source>
</evidence>
<proteinExistence type="predicted"/>
<dbReference type="Pfam" id="PF25597">
    <property type="entry name" value="SH3_retrovirus"/>
    <property type="match status" value="1"/>
</dbReference>
<evidence type="ECO:0000313" key="4">
    <source>
        <dbReference type="EMBL" id="UYV72231.1"/>
    </source>
</evidence>
<feature type="domain" description="Reverse transcriptase Ty1/copia-type" evidence="2">
    <location>
        <begin position="188"/>
        <end position="319"/>
    </location>
</feature>
<protein>
    <recommendedName>
        <fullName evidence="6">Reverse transcriptase Ty1/copia-type domain-containing protein</fullName>
    </recommendedName>
</protein>
<sequence>MVGYSGSGYRIWDPETDKVMISTDVTFDEKLTKFDKEIISDQTEPKRIITESQDEEETPQTSEQSDKEKSVTTRSGRIIKPPKYQEDYELYSVYCLFTNGEDPVSYNQAIKQKECKEAIDKEIRSHEELKTWSSIKLREKSNIKPIDTKWIFRTKEDGTKKARLVAKGFQMEESSDIIDLHQSTTRSESRKWKIFKLNKALHGLRESPKTWNNKFIEIASKYNFTRSLNDSCLYINDNTWIVLYVDDLLITGKRDNIDKVIEIFKQEFNAKDLGKVTNFVGMEISRESGKLMIKQTKFINKILEKFNMTECKRVDTPMELNFQAEQNQEDIKVPYRQLIGSLLYVATITRPDIMFPVSYLSRTLDKPTQATWKAAKRIVRYLMATKDIGLIYTISSNNLISYSDSDWARDKIDRKSTSGNIVLHGSNAVSWFYKKQGCVSLSTAEAEYVAAAASIQDLVHLKEINKDFSSFEDTTLLVDNKSAICMAKTFGNSKRSKHIDIRTHYIKDLLAKDIIKIDYIEGCRNIADMLTKPLCKDMLNKFMKLSNMG</sequence>
<feature type="domain" description="Retroviral polymerase SH3-like" evidence="3">
    <location>
        <begin position="1"/>
        <end position="34"/>
    </location>
</feature>
<dbReference type="PANTHER" id="PTHR11439:SF483">
    <property type="entry name" value="PEPTIDE SYNTHASE GLIP-LIKE, PUTATIVE (AFU_ORTHOLOGUE AFUA_3G12920)-RELATED"/>
    <property type="match status" value="1"/>
</dbReference>
<gene>
    <name evidence="4" type="ORF">LAZ67_9002260</name>
</gene>
<reference evidence="4 5" key="1">
    <citation type="submission" date="2022-01" db="EMBL/GenBank/DDBJ databases">
        <title>A chromosomal length assembly of Cordylochernes scorpioides.</title>
        <authorList>
            <person name="Zeh D."/>
            <person name="Zeh J."/>
        </authorList>
    </citation>
    <scope>NUCLEOTIDE SEQUENCE [LARGE SCALE GENOMIC DNA]</scope>
    <source>
        <strain evidence="4">IN4F17</strain>
        <tissue evidence="4">Whole Body</tissue>
    </source>
</reference>
<evidence type="ECO:0000313" key="5">
    <source>
        <dbReference type="Proteomes" id="UP001235939"/>
    </source>
</evidence>
<evidence type="ECO:0000259" key="2">
    <source>
        <dbReference type="Pfam" id="PF07727"/>
    </source>
</evidence>
<dbReference type="Pfam" id="PF07727">
    <property type="entry name" value="RVT_2"/>
    <property type="match status" value="1"/>
</dbReference>
<accession>A0ABY6KTR2</accession>
<organism evidence="4 5">
    <name type="scientific">Cordylochernes scorpioides</name>
    <dbReference type="NCBI Taxonomy" id="51811"/>
    <lineage>
        <taxon>Eukaryota</taxon>
        <taxon>Metazoa</taxon>
        <taxon>Ecdysozoa</taxon>
        <taxon>Arthropoda</taxon>
        <taxon>Chelicerata</taxon>
        <taxon>Arachnida</taxon>
        <taxon>Pseudoscorpiones</taxon>
        <taxon>Cheliferoidea</taxon>
        <taxon>Chernetidae</taxon>
        <taxon>Cordylochernes</taxon>
    </lineage>
</organism>
<dbReference type="InterPro" id="IPR013103">
    <property type="entry name" value="RVT_2"/>
</dbReference>
<dbReference type="InterPro" id="IPR057670">
    <property type="entry name" value="SH3_retrovirus"/>
</dbReference>
<evidence type="ECO:0000259" key="3">
    <source>
        <dbReference type="Pfam" id="PF25597"/>
    </source>
</evidence>
<dbReference type="CDD" id="cd09272">
    <property type="entry name" value="RNase_HI_RT_Ty1"/>
    <property type="match status" value="1"/>
</dbReference>
<dbReference type="PANTHER" id="PTHR11439">
    <property type="entry name" value="GAG-POL-RELATED RETROTRANSPOSON"/>
    <property type="match status" value="1"/>
</dbReference>
<dbReference type="SUPFAM" id="SSF56672">
    <property type="entry name" value="DNA/RNA polymerases"/>
    <property type="match status" value="1"/>
</dbReference>
<evidence type="ECO:0000256" key="1">
    <source>
        <dbReference type="SAM" id="MobiDB-lite"/>
    </source>
</evidence>
<feature type="region of interest" description="Disordered" evidence="1">
    <location>
        <begin position="42"/>
        <end position="78"/>
    </location>
</feature>
<dbReference type="EMBL" id="CP092871">
    <property type="protein sequence ID" value="UYV72231.1"/>
    <property type="molecule type" value="Genomic_DNA"/>
</dbReference>
<keyword evidence="5" id="KW-1185">Reference proteome</keyword>
<dbReference type="Proteomes" id="UP001235939">
    <property type="component" value="Chromosome 09"/>
</dbReference>